<organism evidence="2 3">
    <name type="scientific">Phocaeicola massiliensis B84634 = Timone 84634 = DSM 17679 = JCM 13223</name>
    <dbReference type="NCBI Taxonomy" id="1121098"/>
    <lineage>
        <taxon>Bacteria</taxon>
        <taxon>Pseudomonadati</taxon>
        <taxon>Bacteroidota</taxon>
        <taxon>Bacteroidia</taxon>
        <taxon>Bacteroidales</taxon>
        <taxon>Bacteroidaceae</taxon>
        <taxon>Phocaeicola</taxon>
    </lineage>
</organism>
<feature type="transmembrane region" description="Helical" evidence="1">
    <location>
        <begin position="54"/>
        <end position="71"/>
    </location>
</feature>
<dbReference type="PATRIC" id="fig|1121098.3.peg.410"/>
<name>U6RN57_9BACT</name>
<proteinExistence type="predicted"/>
<evidence type="ECO:0000313" key="3">
    <source>
        <dbReference type="Proteomes" id="UP000017831"/>
    </source>
</evidence>
<dbReference type="EMBL" id="AQHY01000006">
    <property type="protein sequence ID" value="EOA58029.1"/>
    <property type="molecule type" value="Genomic_DNA"/>
</dbReference>
<dbReference type="HOGENOM" id="CLU_157943_1_0_10"/>
<evidence type="ECO:0000256" key="1">
    <source>
        <dbReference type="SAM" id="Phobius"/>
    </source>
</evidence>
<dbReference type="eggNOG" id="ENOG50334KJ">
    <property type="taxonomic scope" value="Bacteria"/>
</dbReference>
<reference evidence="2 3" key="1">
    <citation type="submission" date="2013-04" db="EMBL/GenBank/DDBJ databases">
        <title>The Genome Sequence of Bacteroides massiliensis DSM 17679.</title>
        <authorList>
            <consortium name="The Broad Institute Genomics Platform"/>
            <person name="Earl A."/>
            <person name="Ward D."/>
            <person name="Feldgarden M."/>
            <person name="Gevers D."/>
            <person name="Martens E."/>
            <person name="Fenner L."/>
            <person name="Roux V."/>
            <person name="Mallet M.N."/>
            <person name="Raoult D."/>
            <person name="Walker B."/>
            <person name="Young S."/>
            <person name="Zeng Q."/>
            <person name="Gargeya S."/>
            <person name="Fitzgerald M."/>
            <person name="Haas B."/>
            <person name="Abouelleil A."/>
            <person name="Allen A.W."/>
            <person name="Alvarado L."/>
            <person name="Arachchi H.M."/>
            <person name="Berlin A.M."/>
            <person name="Chapman S.B."/>
            <person name="Gainer-Dewar J."/>
            <person name="Goldberg J."/>
            <person name="Griggs A."/>
            <person name="Gujja S."/>
            <person name="Hansen M."/>
            <person name="Howarth C."/>
            <person name="Imamovic A."/>
            <person name="Ireland A."/>
            <person name="Larimer J."/>
            <person name="McCowan C."/>
            <person name="Murphy C."/>
            <person name="Pearson M."/>
            <person name="Poon T.W."/>
            <person name="Priest M."/>
            <person name="Roberts A."/>
            <person name="Saif S."/>
            <person name="Shea T."/>
            <person name="Sisk P."/>
            <person name="Sykes S."/>
            <person name="Wortman J."/>
            <person name="Nusbaum C."/>
            <person name="Birren B."/>
        </authorList>
    </citation>
    <scope>NUCLEOTIDE SEQUENCE [LARGE SCALE GENOMIC DNA]</scope>
    <source>
        <strain evidence="3">B84634 / Timone 84634 / DSM 17679 / JCM 13223</strain>
    </source>
</reference>
<dbReference type="AlphaFoldDB" id="U6RN57"/>
<keyword evidence="1" id="KW-0472">Membrane</keyword>
<evidence type="ECO:0000313" key="2">
    <source>
        <dbReference type="EMBL" id="EOA58029.1"/>
    </source>
</evidence>
<dbReference type="OrthoDB" id="1014758at2"/>
<sequence length="105" mass="11908">MAGAGLLLLGAVLQITRWDFAPFIYTVGAVMFGYVQVMGNRYDGKNFIVKRLRRQQIFGAIALVFAGVLMFTMNRNEWIVCLSIAAILELYTAFRIPQELDKENK</sequence>
<comment type="caution">
    <text evidence="2">The sequence shown here is derived from an EMBL/GenBank/DDBJ whole genome shotgun (WGS) entry which is preliminary data.</text>
</comment>
<dbReference type="Proteomes" id="UP000017831">
    <property type="component" value="Unassembled WGS sequence"/>
</dbReference>
<accession>U6RN57</accession>
<keyword evidence="3" id="KW-1185">Reference proteome</keyword>
<keyword evidence="1" id="KW-0812">Transmembrane</keyword>
<gene>
    <name evidence="2" type="ORF">HMPREF1534_00406</name>
</gene>
<protein>
    <submittedName>
        <fullName evidence="2">Uncharacterized protein</fullName>
    </submittedName>
</protein>
<feature type="transmembrane region" description="Helical" evidence="1">
    <location>
        <begin position="77"/>
        <end position="96"/>
    </location>
</feature>
<dbReference type="STRING" id="1121098.HMPREF1534_00406"/>
<keyword evidence="1" id="KW-1133">Transmembrane helix</keyword>
<feature type="transmembrane region" description="Helical" evidence="1">
    <location>
        <begin position="23"/>
        <end position="42"/>
    </location>
</feature>